<name>A0A380P2A5_WEIVI</name>
<proteinExistence type="predicted"/>
<organism evidence="1 2">
    <name type="scientific">Weissella viridescens</name>
    <name type="common">Lactobacillus viridescens</name>
    <dbReference type="NCBI Taxonomy" id="1629"/>
    <lineage>
        <taxon>Bacteria</taxon>
        <taxon>Bacillati</taxon>
        <taxon>Bacillota</taxon>
        <taxon>Bacilli</taxon>
        <taxon>Lactobacillales</taxon>
        <taxon>Lactobacillaceae</taxon>
        <taxon>Weissella</taxon>
    </lineage>
</organism>
<dbReference type="AlphaFoldDB" id="A0A380P2A5"/>
<dbReference type="Proteomes" id="UP000254621">
    <property type="component" value="Unassembled WGS sequence"/>
</dbReference>
<gene>
    <name evidence="1" type="ORF">NCTC13645_01173</name>
</gene>
<evidence type="ECO:0000313" key="1">
    <source>
        <dbReference type="EMBL" id="SUP58924.1"/>
    </source>
</evidence>
<sequence length="35" mass="3875">MADAADDPMPRSWGIVDVIANKMAYLLRQNVVKDA</sequence>
<accession>A0A380P2A5</accession>
<reference evidence="1 2" key="1">
    <citation type="submission" date="2018-06" db="EMBL/GenBank/DDBJ databases">
        <authorList>
            <consortium name="Pathogen Informatics"/>
            <person name="Doyle S."/>
        </authorList>
    </citation>
    <scope>NUCLEOTIDE SEQUENCE [LARGE SCALE GENOMIC DNA]</scope>
    <source>
        <strain evidence="1 2">NCTC13645</strain>
    </source>
</reference>
<evidence type="ECO:0000313" key="2">
    <source>
        <dbReference type="Proteomes" id="UP000254621"/>
    </source>
</evidence>
<dbReference type="EMBL" id="UHIV01000004">
    <property type="protein sequence ID" value="SUP58924.1"/>
    <property type="molecule type" value="Genomic_DNA"/>
</dbReference>
<protein>
    <submittedName>
        <fullName evidence="1">Uncharacterized protein</fullName>
    </submittedName>
</protein>